<comment type="caution">
    <text evidence="11">The sequence shown here is derived from an EMBL/GenBank/DDBJ whole genome shotgun (WGS) entry which is preliminary data.</text>
</comment>
<comment type="subunit">
    <text evidence="9">The complex comprises the extracytoplasmic solute receptor protein and the two transmembrane proteins.</text>
</comment>
<dbReference type="GO" id="GO:0005886">
    <property type="term" value="C:plasma membrane"/>
    <property type="evidence" value="ECO:0007669"/>
    <property type="project" value="UniProtKB-SubCell"/>
</dbReference>
<dbReference type="Proteomes" id="UP000094291">
    <property type="component" value="Unassembled WGS sequence"/>
</dbReference>
<dbReference type="STRING" id="197479.BFW38_13840"/>
<feature type="transmembrane region" description="Helical" evidence="9">
    <location>
        <begin position="47"/>
        <end position="65"/>
    </location>
</feature>
<keyword evidence="7 9" id="KW-0472">Membrane</keyword>
<reference evidence="11 12" key="1">
    <citation type="submission" date="2016-08" db="EMBL/GenBank/DDBJ databases">
        <authorList>
            <person name="Seilhamer J.J."/>
        </authorList>
    </citation>
    <scope>NUCLEOTIDE SEQUENCE [LARGE SCALE GENOMIC DNA]</scope>
    <source>
        <strain evidence="11 12">PH27A</strain>
    </source>
</reference>
<keyword evidence="2 9" id="KW-0813">Transport</keyword>
<dbReference type="Pfam" id="PF04290">
    <property type="entry name" value="DctQ"/>
    <property type="match status" value="1"/>
</dbReference>
<keyword evidence="4 9" id="KW-0997">Cell inner membrane</keyword>
<comment type="subcellular location">
    <subcellularLocation>
        <location evidence="1 9">Cell inner membrane</location>
        <topology evidence="1 9">Multi-pass membrane protein</topology>
    </subcellularLocation>
</comment>
<evidence type="ECO:0000256" key="3">
    <source>
        <dbReference type="ARBA" id="ARBA00022475"/>
    </source>
</evidence>
<evidence type="ECO:0000259" key="10">
    <source>
        <dbReference type="Pfam" id="PF04290"/>
    </source>
</evidence>
<evidence type="ECO:0000256" key="2">
    <source>
        <dbReference type="ARBA" id="ARBA00022448"/>
    </source>
</evidence>
<evidence type="ECO:0000256" key="6">
    <source>
        <dbReference type="ARBA" id="ARBA00022989"/>
    </source>
</evidence>
<dbReference type="GO" id="GO:0022857">
    <property type="term" value="F:transmembrane transporter activity"/>
    <property type="evidence" value="ECO:0007669"/>
    <property type="project" value="UniProtKB-UniRule"/>
</dbReference>
<sequence>MTALFSLLERVERTIIGLLLALMTGIVFVEVVLRYGFDHGVLWAEELVLTMASWFVLFGASWALRQGAHISVDALIKLFPNPLQRLLTGVAIIGCLIYCAIFLMGSWEYIKLMQLINVDMEDLPFKRWHALSILLVAFSLLSLNFLYIAWRVLSNQQSSFHMVDEASESMRLAEEAQGQNGEKNN</sequence>
<feature type="transmembrane region" description="Helical" evidence="9">
    <location>
        <begin position="130"/>
        <end position="150"/>
    </location>
</feature>
<feature type="transmembrane region" description="Helical" evidence="9">
    <location>
        <begin position="86"/>
        <end position="110"/>
    </location>
</feature>
<evidence type="ECO:0000313" key="12">
    <source>
        <dbReference type="Proteomes" id="UP000094291"/>
    </source>
</evidence>
<dbReference type="EMBL" id="MDTQ01000001">
    <property type="protein sequence ID" value="ODC04451.1"/>
    <property type="molecule type" value="Genomic_DNA"/>
</dbReference>
<dbReference type="RefSeq" id="WP_068999433.1">
    <property type="nucleotide sequence ID" value="NZ_MDTQ01000001.1"/>
</dbReference>
<evidence type="ECO:0000256" key="8">
    <source>
        <dbReference type="ARBA" id="ARBA00038436"/>
    </source>
</evidence>
<comment type="similarity">
    <text evidence="8 9">Belongs to the TRAP transporter small permease family.</text>
</comment>
<evidence type="ECO:0000256" key="9">
    <source>
        <dbReference type="RuleBase" id="RU369079"/>
    </source>
</evidence>
<dbReference type="InterPro" id="IPR007387">
    <property type="entry name" value="TRAP_DctQ"/>
</dbReference>
<keyword evidence="6 9" id="KW-1133">Transmembrane helix</keyword>
<name>A0A1E2VBU7_9GAMM</name>
<dbReference type="PANTHER" id="PTHR35011">
    <property type="entry name" value="2,3-DIKETO-L-GULONATE TRAP TRANSPORTER SMALL PERMEASE PROTEIN YIAM"/>
    <property type="match status" value="1"/>
</dbReference>
<comment type="function">
    <text evidence="9">Part of the tripartite ATP-independent periplasmic (TRAP) transport system.</text>
</comment>
<keyword evidence="12" id="KW-1185">Reference proteome</keyword>
<feature type="domain" description="Tripartite ATP-independent periplasmic transporters DctQ component" evidence="10">
    <location>
        <begin position="23"/>
        <end position="153"/>
    </location>
</feature>
<evidence type="ECO:0000256" key="1">
    <source>
        <dbReference type="ARBA" id="ARBA00004429"/>
    </source>
</evidence>
<protein>
    <recommendedName>
        <fullName evidence="9">TRAP transporter small permease protein</fullName>
    </recommendedName>
</protein>
<evidence type="ECO:0000256" key="7">
    <source>
        <dbReference type="ARBA" id="ARBA00023136"/>
    </source>
</evidence>
<dbReference type="PANTHER" id="PTHR35011:SF2">
    <property type="entry name" value="2,3-DIKETO-L-GULONATE TRAP TRANSPORTER SMALL PERMEASE PROTEIN YIAM"/>
    <property type="match status" value="1"/>
</dbReference>
<evidence type="ECO:0000313" key="11">
    <source>
        <dbReference type="EMBL" id="ODC04451.1"/>
    </source>
</evidence>
<dbReference type="InterPro" id="IPR055348">
    <property type="entry name" value="DctQ"/>
</dbReference>
<evidence type="ECO:0000256" key="5">
    <source>
        <dbReference type="ARBA" id="ARBA00022692"/>
    </source>
</evidence>
<feature type="transmembrane region" description="Helical" evidence="9">
    <location>
        <begin position="15"/>
        <end position="35"/>
    </location>
</feature>
<accession>A0A1E2VBU7</accession>
<keyword evidence="3" id="KW-1003">Cell membrane</keyword>
<gene>
    <name evidence="11" type="ORF">BFW38_13840</name>
</gene>
<proteinExistence type="inferred from homology"/>
<dbReference type="GO" id="GO:0015740">
    <property type="term" value="P:C4-dicarboxylate transport"/>
    <property type="evidence" value="ECO:0007669"/>
    <property type="project" value="TreeGrafter"/>
</dbReference>
<dbReference type="AlphaFoldDB" id="A0A1E2VBU7"/>
<evidence type="ECO:0000256" key="4">
    <source>
        <dbReference type="ARBA" id="ARBA00022519"/>
    </source>
</evidence>
<dbReference type="OrthoDB" id="9791324at2"/>
<organism evidence="11 12">
    <name type="scientific">Terasakiispira papahanaumokuakeensis</name>
    <dbReference type="NCBI Taxonomy" id="197479"/>
    <lineage>
        <taxon>Bacteria</taxon>
        <taxon>Pseudomonadati</taxon>
        <taxon>Pseudomonadota</taxon>
        <taxon>Gammaproteobacteria</taxon>
        <taxon>Oceanospirillales</taxon>
        <taxon>Terasakiispira</taxon>
    </lineage>
</organism>
<keyword evidence="5 9" id="KW-0812">Transmembrane</keyword>